<evidence type="ECO:0000256" key="3">
    <source>
        <dbReference type="ARBA" id="ARBA00022553"/>
    </source>
</evidence>
<feature type="transmembrane region" description="Helical" evidence="12">
    <location>
        <begin position="287"/>
        <end position="311"/>
    </location>
</feature>
<protein>
    <submittedName>
        <fullName evidence="14">Sensor histidine kinase</fullName>
    </submittedName>
</protein>
<dbReference type="EMBL" id="SIRE01000004">
    <property type="protein sequence ID" value="TBL80887.1"/>
    <property type="molecule type" value="Genomic_DNA"/>
</dbReference>
<comment type="subcellular location">
    <subcellularLocation>
        <location evidence="1">Cell membrane</location>
        <topology evidence="1">Multi-pass membrane protein</topology>
    </subcellularLocation>
</comment>
<dbReference type="InterPro" id="IPR036890">
    <property type="entry name" value="HATPase_C_sf"/>
</dbReference>
<proteinExistence type="predicted"/>
<dbReference type="PANTHER" id="PTHR34220:SF11">
    <property type="entry name" value="SENSOR PROTEIN KINASE HPTS"/>
    <property type="match status" value="1"/>
</dbReference>
<evidence type="ECO:0000259" key="13">
    <source>
        <dbReference type="PROSITE" id="PS50885"/>
    </source>
</evidence>
<evidence type="ECO:0000256" key="7">
    <source>
        <dbReference type="ARBA" id="ARBA00022777"/>
    </source>
</evidence>
<dbReference type="GO" id="GO:0005886">
    <property type="term" value="C:plasma membrane"/>
    <property type="evidence" value="ECO:0007669"/>
    <property type="project" value="UniProtKB-SubCell"/>
</dbReference>
<dbReference type="AlphaFoldDB" id="A0A4Q9DV30"/>
<feature type="domain" description="HAMP" evidence="13">
    <location>
        <begin position="309"/>
        <end position="361"/>
    </location>
</feature>
<keyword evidence="6" id="KW-0547">Nucleotide-binding</keyword>
<dbReference type="Pfam" id="PF00672">
    <property type="entry name" value="HAMP"/>
    <property type="match status" value="1"/>
</dbReference>
<keyword evidence="9 12" id="KW-1133">Transmembrane helix</keyword>
<dbReference type="Gene3D" id="3.30.450.20">
    <property type="entry name" value="PAS domain"/>
    <property type="match status" value="2"/>
</dbReference>
<name>A0A4Q9DV30_9BACL</name>
<dbReference type="PANTHER" id="PTHR34220">
    <property type="entry name" value="SENSOR HISTIDINE KINASE YPDA"/>
    <property type="match status" value="1"/>
</dbReference>
<dbReference type="Pfam" id="PF06580">
    <property type="entry name" value="His_kinase"/>
    <property type="match status" value="1"/>
</dbReference>
<evidence type="ECO:0000256" key="6">
    <source>
        <dbReference type="ARBA" id="ARBA00022741"/>
    </source>
</evidence>
<keyword evidence="15" id="KW-1185">Reference proteome</keyword>
<dbReference type="CDD" id="cd06225">
    <property type="entry name" value="HAMP"/>
    <property type="match status" value="1"/>
</dbReference>
<evidence type="ECO:0000256" key="5">
    <source>
        <dbReference type="ARBA" id="ARBA00022692"/>
    </source>
</evidence>
<dbReference type="SMART" id="SM00304">
    <property type="entry name" value="HAMP"/>
    <property type="match status" value="1"/>
</dbReference>
<keyword evidence="3" id="KW-0597">Phosphoprotein</keyword>
<evidence type="ECO:0000256" key="1">
    <source>
        <dbReference type="ARBA" id="ARBA00004651"/>
    </source>
</evidence>
<gene>
    <name evidence="14" type="ORF">EYB31_05625</name>
</gene>
<evidence type="ECO:0000256" key="8">
    <source>
        <dbReference type="ARBA" id="ARBA00022840"/>
    </source>
</evidence>
<keyword evidence="2" id="KW-1003">Cell membrane</keyword>
<keyword evidence="4" id="KW-0808">Transferase</keyword>
<organism evidence="14 15">
    <name type="scientific">Paenibacillus thalictri</name>
    <dbReference type="NCBI Taxonomy" id="2527873"/>
    <lineage>
        <taxon>Bacteria</taxon>
        <taxon>Bacillati</taxon>
        <taxon>Bacillota</taxon>
        <taxon>Bacilli</taxon>
        <taxon>Bacillales</taxon>
        <taxon>Paenibacillaceae</taxon>
        <taxon>Paenibacillus</taxon>
    </lineage>
</organism>
<reference evidence="14 15" key="1">
    <citation type="submission" date="2019-02" db="EMBL/GenBank/DDBJ databases">
        <title>Paenibacillus sp. nov., isolated from surface-sterilized tissue of Thalictrum simplex L.</title>
        <authorList>
            <person name="Tuo L."/>
        </authorList>
    </citation>
    <scope>NUCLEOTIDE SEQUENCE [LARGE SCALE GENOMIC DNA]</scope>
    <source>
        <strain evidence="14 15">N2SHLJ1</strain>
    </source>
</reference>
<dbReference type="InterPro" id="IPR003594">
    <property type="entry name" value="HATPase_dom"/>
</dbReference>
<dbReference type="Proteomes" id="UP000293142">
    <property type="component" value="Unassembled WGS sequence"/>
</dbReference>
<evidence type="ECO:0000256" key="12">
    <source>
        <dbReference type="SAM" id="Phobius"/>
    </source>
</evidence>
<feature type="transmembrane region" description="Helical" evidence="12">
    <location>
        <begin position="12"/>
        <end position="32"/>
    </location>
</feature>
<keyword evidence="11 12" id="KW-0472">Membrane</keyword>
<dbReference type="GO" id="GO:0000155">
    <property type="term" value="F:phosphorelay sensor kinase activity"/>
    <property type="evidence" value="ECO:0007669"/>
    <property type="project" value="InterPro"/>
</dbReference>
<evidence type="ECO:0000313" key="14">
    <source>
        <dbReference type="EMBL" id="TBL80887.1"/>
    </source>
</evidence>
<dbReference type="InterPro" id="IPR010559">
    <property type="entry name" value="Sig_transdc_His_kin_internal"/>
</dbReference>
<keyword evidence="8" id="KW-0067">ATP-binding</keyword>
<dbReference type="OrthoDB" id="9776552at2"/>
<keyword evidence="5 12" id="KW-0812">Transmembrane</keyword>
<accession>A0A4Q9DV30</accession>
<dbReference type="SUPFAM" id="SSF158472">
    <property type="entry name" value="HAMP domain-like"/>
    <property type="match status" value="1"/>
</dbReference>
<keyword evidence="10" id="KW-0902">Two-component regulatory system</keyword>
<sequence>MRRWLGGLTWKLFIICFAFVLSSVTIISELSYRFVEQEIRDNDGYYINQLLSKVDQYLTLNFSSLQTILFSVESMVKSDLSELDRVRNPLRSIFEMNYENVTNIYIIRSDLSIIGASPITRTLDDPIPERQDVVDLALNNKLQSVVSKPYKSTFSGWTVTMARYVAGSNPPIVVALDIDLHRIEDSLLRITQSESMNLALIDDKGMIVAGFQESKGLLEVNAEQRTFKVGSKTAAELLGTGRGAIPIETATGRPVTVMIKPTPKFNWLIVSISDDSRILASLSKIEAYFIGLIGIGLVLSIVVAAVVTRYIRKPLMYLTKKMNTIKQGRLDVQVSLKRNDEFGDLSHTFDLMIRQIVELIRNLDEGKELQRKLEIQILQAQINPHFLYNTLGSISNVVRLGQLDKVDPVIRSLIAILEYGVSDASEKVTLHEEIDNVKDYLQIQNIRYNKEFKLSQHIHNELLEYPVFRMLLQPIVENSIFHGYQGGRIEGRLYINAFRENERFIVEVKDDGVGMTEAESQRLLLREDDERKVSRKRIGLHNIHDRIRLNYGESYGLTILSEPGKGTVVRAEFPG</sequence>
<dbReference type="Pfam" id="PF02518">
    <property type="entry name" value="HATPase_c"/>
    <property type="match status" value="1"/>
</dbReference>
<dbReference type="SUPFAM" id="SSF55874">
    <property type="entry name" value="ATPase domain of HSP90 chaperone/DNA topoisomerase II/histidine kinase"/>
    <property type="match status" value="1"/>
</dbReference>
<evidence type="ECO:0000256" key="11">
    <source>
        <dbReference type="ARBA" id="ARBA00023136"/>
    </source>
</evidence>
<dbReference type="GO" id="GO:0005524">
    <property type="term" value="F:ATP binding"/>
    <property type="evidence" value="ECO:0007669"/>
    <property type="project" value="UniProtKB-KW"/>
</dbReference>
<comment type="caution">
    <text evidence="14">The sequence shown here is derived from an EMBL/GenBank/DDBJ whole genome shotgun (WGS) entry which is preliminary data.</text>
</comment>
<dbReference type="PROSITE" id="PS50885">
    <property type="entry name" value="HAMP"/>
    <property type="match status" value="1"/>
</dbReference>
<dbReference type="Gene3D" id="1.10.8.500">
    <property type="entry name" value="HAMP domain in histidine kinase"/>
    <property type="match status" value="1"/>
</dbReference>
<evidence type="ECO:0000313" key="15">
    <source>
        <dbReference type="Proteomes" id="UP000293142"/>
    </source>
</evidence>
<evidence type="ECO:0000256" key="4">
    <source>
        <dbReference type="ARBA" id="ARBA00022679"/>
    </source>
</evidence>
<dbReference type="Gene3D" id="3.30.565.10">
    <property type="entry name" value="Histidine kinase-like ATPase, C-terminal domain"/>
    <property type="match status" value="1"/>
</dbReference>
<evidence type="ECO:0000256" key="9">
    <source>
        <dbReference type="ARBA" id="ARBA00022989"/>
    </source>
</evidence>
<dbReference type="InterPro" id="IPR003660">
    <property type="entry name" value="HAMP_dom"/>
</dbReference>
<dbReference type="CDD" id="cd18773">
    <property type="entry name" value="PDC1_HK_sensor"/>
    <property type="match status" value="1"/>
</dbReference>
<evidence type="ECO:0000256" key="10">
    <source>
        <dbReference type="ARBA" id="ARBA00023012"/>
    </source>
</evidence>
<evidence type="ECO:0000256" key="2">
    <source>
        <dbReference type="ARBA" id="ARBA00022475"/>
    </source>
</evidence>
<dbReference type="InterPro" id="IPR050640">
    <property type="entry name" value="Bact_2-comp_sensor_kinase"/>
</dbReference>
<keyword evidence="7 14" id="KW-0418">Kinase</keyword>